<name>A0A1S2KUF1_9BACI</name>
<dbReference type="OrthoDB" id="9815825at2"/>
<gene>
    <name evidence="1" type="ORF">AWH56_24100</name>
</gene>
<evidence type="ECO:0000313" key="1">
    <source>
        <dbReference type="EMBL" id="OIJ03809.1"/>
    </source>
</evidence>
<evidence type="ECO:0008006" key="2">
    <source>
        <dbReference type="Google" id="ProtNLM"/>
    </source>
</evidence>
<dbReference type="EMBL" id="LQXD01000206">
    <property type="protein sequence ID" value="OIJ03809.1"/>
    <property type="molecule type" value="Genomic_DNA"/>
</dbReference>
<comment type="caution">
    <text evidence="1">The sequence shown here is derived from an EMBL/GenBank/DDBJ whole genome shotgun (WGS) entry which is preliminary data.</text>
</comment>
<reference evidence="1" key="1">
    <citation type="submission" date="2016-10" db="EMBL/GenBank/DDBJ databases">
        <title>Draft genome sequences of four alkaliphilic bacteria belonging to the Anaerobacillus genus.</title>
        <authorList>
            <person name="Bassil N.M."/>
            <person name="Lloyd J.R."/>
        </authorList>
    </citation>
    <scope>NUCLEOTIDE SEQUENCE [LARGE SCALE GENOMIC DNA]</scope>
    <source>
        <strain evidence="1">NB2006</strain>
    </source>
</reference>
<accession>A0A1S2KUF1</accession>
<sequence>MKIFQEKHGALVDSTPVFLPKYSLHQEEIKDFVQCCLTETRPSSNPQQGVILQKIVSAIYESAKSGEAIKF</sequence>
<proteinExistence type="predicted"/>
<organism evidence="1">
    <name type="scientific">Anaerobacillus isosaccharinicus</name>
    <dbReference type="NCBI Taxonomy" id="1532552"/>
    <lineage>
        <taxon>Bacteria</taxon>
        <taxon>Bacillati</taxon>
        <taxon>Bacillota</taxon>
        <taxon>Bacilli</taxon>
        <taxon>Bacillales</taxon>
        <taxon>Bacillaceae</taxon>
        <taxon>Anaerobacillus</taxon>
    </lineage>
</organism>
<dbReference type="Gene3D" id="3.30.360.10">
    <property type="entry name" value="Dihydrodipicolinate Reductase, domain 2"/>
    <property type="match status" value="1"/>
</dbReference>
<dbReference type="AlphaFoldDB" id="A0A1S2KUF1"/>
<protein>
    <recommendedName>
        <fullName evidence="2">Gfo/Idh/MocA-like oxidoreductase C-terminal domain-containing protein</fullName>
    </recommendedName>
</protein>